<evidence type="ECO:0000256" key="8">
    <source>
        <dbReference type="ARBA" id="ARBA00022801"/>
    </source>
</evidence>
<keyword evidence="7" id="KW-0479">Metal-binding</keyword>
<keyword evidence="15" id="KW-1185">Reference proteome</keyword>
<evidence type="ECO:0000256" key="4">
    <source>
        <dbReference type="ARBA" id="ARBA00007553"/>
    </source>
</evidence>
<evidence type="ECO:0000256" key="10">
    <source>
        <dbReference type="ARBA" id="ARBA00023316"/>
    </source>
</evidence>
<feature type="domain" description="N-acetylmuramoyl-L-alanine amidase" evidence="13">
    <location>
        <begin position="31"/>
        <end position="182"/>
    </location>
</feature>
<dbReference type="RefSeq" id="WP_237260738.1">
    <property type="nucleotide sequence ID" value="NZ_AP024202.1"/>
</dbReference>
<evidence type="ECO:0000256" key="2">
    <source>
        <dbReference type="ARBA" id="ARBA00001947"/>
    </source>
</evidence>
<evidence type="ECO:0000313" key="14">
    <source>
        <dbReference type="EMBL" id="BCN93538.1"/>
    </source>
</evidence>
<dbReference type="CDD" id="cd06583">
    <property type="entry name" value="PGRP"/>
    <property type="match status" value="1"/>
</dbReference>
<dbReference type="Pfam" id="PF01510">
    <property type="entry name" value="Amidase_2"/>
    <property type="match status" value="1"/>
</dbReference>
<evidence type="ECO:0000256" key="3">
    <source>
        <dbReference type="ARBA" id="ARBA00004496"/>
    </source>
</evidence>
<protein>
    <recommendedName>
        <fullName evidence="11">1,6-anhydro-N-acetylmuramyl-L-alanine amidase AmpD</fullName>
        <ecNumber evidence="5">3.5.1.28</ecNumber>
    </recommendedName>
    <alternativeName>
        <fullName evidence="12">N-acetylmuramoyl-L-alanine amidase</fullName>
    </alternativeName>
</protein>
<dbReference type="PANTHER" id="PTHR30417:SF4">
    <property type="entry name" value="1,6-ANHYDRO-N-ACETYLMURAMYL-L-ALANINE AMIDASE AMPD"/>
    <property type="match status" value="1"/>
</dbReference>
<evidence type="ECO:0000256" key="5">
    <source>
        <dbReference type="ARBA" id="ARBA00011901"/>
    </source>
</evidence>
<comment type="subcellular location">
    <subcellularLocation>
        <location evidence="3">Cytoplasm</location>
    </subcellularLocation>
</comment>
<accession>A0ABN6CWV9</accession>
<comment type="catalytic activity">
    <reaction evidence="1">
        <text>Hydrolyzes the link between N-acetylmuramoyl residues and L-amino acid residues in certain cell-wall glycopeptides.</text>
        <dbReference type="EC" id="3.5.1.28"/>
    </reaction>
</comment>
<evidence type="ECO:0000256" key="11">
    <source>
        <dbReference type="ARBA" id="ARBA00039257"/>
    </source>
</evidence>
<dbReference type="NCBIfam" id="NF008758">
    <property type="entry name" value="PRK11789.1"/>
    <property type="match status" value="1"/>
</dbReference>
<gene>
    <name evidence="14" type="primary">ampD</name>
    <name evidence="14" type="ORF">THMIRHAM_13230</name>
</gene>
<dbReference type="InterPro" id="IPR036505">
    <property type="entry name" value="Amidase/PGRP_sf"/>
</dbReference>
<dbReference type="SUPFAM" id="SSF55846">
    <property type="entry name" value="N-acetylmuramoyl-L-alanine amidase-like"/>
    <property type="match status" value="1"/>
</dbReference>
<keyword evidence="9" id="KW-0862">Zinc</keyword>
<dbReference type="EMBL" id="AP024202">
    <property type="protein sequence ID" value="BCN93538.1"/>
    <property type="molecule type" value="Genomic_DNA"/>
</dbReference>
<dbReference type="SMART" id="SM00644">
    <property type="entry name" value="Ami_2"/>
    <property type="match status" value="1"/>
</dbReference>
<dbReference type="InterPro" id="IPR002502">
    <property type="entry name" value="Amidase_domain"/>
</dbReference>
<evidence type="ECO:0000256" key="7">
    <source>
        <dbReference type="ARBA" id="ARBA00022723"/>
    </source>
</evidence>
<sequence length="198" mass="22221">MQNNSLNSFQTLKLRVDNQTGLIEGGQFIESPNQDLRPNDELPGLVVVHGISLPPNQFGGEGITQLFTNTLNPKEHPYYQTIQHLTVSAHALIRRDGQIIQYVPFHKRAWHAGLSEYEGRERCNDFSIGIELEGTDSTCYTASQYHALAGLIKALWQAYPSLKDRKVVGHSDIAPGRKTDPGDYFLWSSLNRLTETEA</sequence>
<comment type="cofactor">
    <cofactor evidence="2">
        <name>Zn(2+)</name>
        <dbReference type="ChEBI" id="CHEBI:29105"/>
    </cofactor>
</comment>
<evidence type="ECO:0000256" key="9">
    <source>
        <dbReference type="ARBA" id="ARBA00022833"/>
    </source>
</evidence>
<dbReference type="Proteomes" id="UP001054820">
    <property type="component" value="Chromosome"/>
</dbReference>
<evidence type="ECO:0000313" key="15">
    <source>
        <dbReference type="Proteomes" id="UP001054820"/>
    </source>
</evidence>
<dbReference type="InterPro" id="IPR051206">
    <property type="entry name" value="NAMLAA_amidase_2"/>
</dbReference>
<evidence type="ECO:0000256" key="6">
    <source>
        <dbReference type="ARBA" id="ARBA00022490"/>
    </source>
</evidence>
<evidence type="ECO:0000256" key="12">
    <source>
        <dbReference type="ARBA" id="ARBA00042615"/>
    </source>
</evidence>
<organism evidence="14 15">
    <name type="scientific">Thiomicrorhabdus immobilis</name>
    <dbReference type="NCBI Taxonomy" id="2791037"/>
    <lineage>
        <taxon>Bacteria</taxon>
        <taxon>Pseudomonadati</taxon>
        <taxon>Pseudomonadota</taxon>
        <taxon>Gammaproteobacteria</taxon>
        <taxon>Thiotrichales</taxon>
        <taxon>Piscirickettsiaceae</taxon>
        <taxon>Thiomicrorhabdus</taxon>
    </lineage>
</organism>
<keyword evidence="10" id="KW-0961">Cell wall biogenesis/degradation</keyword>
<evidence type="ECO:0000256" key="1">
    <source>
        <dbReference type="ARBA" id="ARBA00001561"/>
    </source>
</evidence>
<dbReference type="PANTHER" id="PTHR30417">
    <property type="entry name" value="N-ACETYLMURAMOYL-L-ALANINE AMIDASE AMID"/>
    <property type="match status" value="1"/>
</dbReference>
<reference evidence="14" key="1">
    <citation type="journal article" date="2022" name="Arch. Microbiol.">
        <title>Thiomicrorhabdus immobilis sp. nov., a mesophilic sulfur-oxidizing bacterium isolated from sediment of a brackish lake in northern Japan.</title>
        <authorList>
            <person name="Kojima H."/>
            <person name="Mochizuki J."/>
            <person name="Kanda M."/>
            <person name="Watanabe T."/>
            <person name="Fukui M."/>
        </authorList>
    </citation>
    <scope>NUCLEOTIDE SEQUENCE</scope>
    <source>
        <strain evidence="14">Am19</strain>
    </source>
</reference>
<comment type="similarity">
    <text evidence="4">Belongs to the N-acetylmuramoyl-L-alanine amidase 2 family.</text>
</comment>
<keyword evidence="6" id="KW-0963">Cytoplasm</keyword>
<keyword evidence="8" id="KW-0378">Hydrolase</keyword>
<name>A0ABN6CWV9_9GAMM</name>
<evidence type="ECO:0000259" key="13">
    <source>
        <dbReference type="SMART" id="SM00644"/>
    </source>
</evidence>
<proteinExistence type="inferred from homology"/>
<dbReference type="Gene3D" id="3.40.80.10">
    <property type="entry name" value="Peptidoglycan recognition protein-like"/>
    <property type="match status" value="1"/>
</dbReference>
<dbReference type="EC" id="3.5.1.28" evidence="5"/>